<dbReference type="InterPro" id="IPR003689">
    <property type="entry name" value="ZIP"/>
</dbReference>
<gene>
    <name evidence="6" type="ORF">CUNI_LOCUS11798</name>
</gene>
<sequence length="283" mass="31009">MNANETKGLCIALLFVDTLIFGWPPYLLVRGGNQSSRSIRIRTAVISYLTCFAGGVFFGACLLHLLAEGRESMEEYFKSVRQDLDFPVYECVLAGGFFAIAFVEQIAHNLLHKRTSNDGAPGKAAIQAMEVNPLRAFLLLGALSFHTVFDGLAVGLEESGTGVWEMFTAICIHKSLVAVCLGLQLFLAFKARPLMGFIWVFVFSLISPLGVGLGMILTSGDIDENAENLSSWILQAMATGTFLYVTVFEILREEFTERGSILKIFVAILGFGGMALAKYFDKD</sequence>
<evidence type="ECO:0000256" key="5">
    <source>
        <dbReference type="SAM" id="Phobius"/>
    </source>
</evidence>
<evidence type="ECO:0000313" key="6">
    <source>
        <dbReference type="EMBL" id="CAG5126240.1"/>
    </source>
</evidence>
<evidence type="ECO:0000313" key="7">
    <source>
        <dbReference type="Proteomes" id="UP000678393"/>
    </source>
</evidence>
<evidence type="ECO:0000256" key="4">
    <source>
        <dbReference type="ARBA" id="ARBA00023136"/>
    </source>
</evidence>
<dbReference type="EMBL" id="CAJHNH020002302">
    <property type="protein sequence ID" value="CAG5126240.1"/>
    <property type="molecule type" value="Genomic_DNA"/>
</dbReference>
<dbReference type="GO" id="GO:0005886">
    <property type="term" value="C:plasma membrane"/>
    <property type="evidence" value="ECO:0007669"/>
    <property type="project" value="TreeGrafter"/>
</dbReference>
<feature type="transmembrane region" description="Helical" evidence="5">
    <location>
        <begin position="41"/>
        <end position="66"/>
    </location>
</feature>
<keyword evidence="7" id="KW-1185">Reference proteome</keyword>
<evidence type="ECO:0000256" key="2">
    <source>
        <dbReference type="ARBA" id="ARBA00022692"/>
    </source>
</evidence>
<keyword evidence="2 5" id="KW-0812">Transmembrane</keyword>
<keyword evidence="4 5" id="KW-0472">Membrane</keyword>
<dbReference type="GO" id="GO:0005385">
    <property type="term" value="F:zinc ion transmembrane transporter activity"/>
    <property type="evidence" value="ECO:0007669"/>
    <property type="project" value="TreeGrafter"/>
</dbReference>
<reference evidence="6" key="1">
    <citation type="submission" date="2021-04" db="EMBL/GenBank/DDBJ databases">
        <authorList>
            <consortium name="Molecular Ecology Group"/>
        </authorList>
    </citation>
    <scope>NUCLEOTIDE SEQUENCE</scope>
</reference>
<feature type="transmembrane region" description="Helical" evidence="5">
    <location>
        <begin position="136"/>
        <end position="154"/>
    </location>
</feature>
<dbReference type="AlphaFoldDB" id="A0A8S3ZEN7"/>
<protein>
    <recommendedName>
        <fullName evidence="8">Zinc transporter ZIP1</fullName>
    </recommendedName>
</protein>
<feature type="transmembrane region" description="Helical" evidence="5">
    <location>
        <begin position="86"/>
        <end position="107"/>
    </location>
</feature>
<proteinExistence type="predicted"/>
<organism evidence="6 7">
    <name type="scientific">Candidula unifasciata</name>
    <dbReference type="NCBI Taxonomy" id="100452"/>
    <lineage>
        <taxon>Eukaryota</taxon>
        <taxon>Metazoa</taxon>
        <taxon>Spiralia</taxon>
        <taxon>Lophotrochozoa</taxon>
        <taxon>Mollusca</taxon>
        <taxon>Gastropoda</taxon>
        <taxon>Heterobranchia</taxon>
        <taxon>Euthyneura</taxon>
        <taxon>Panpulmonata</taxon>
        <taxon>Eupulmonata</taxon>
        <taxon>Stylommatophora</taxon>
        <taxon>Helicina</taxon>
        <taxon>Helicoidea</taxon>
        <taxon>Geomitridae</taxon>
        <taxon>Candidula</taxon>
    </lineage>
</organism>
<feature type="transmembrane region" description="Helical" evidence="5">
    <location>
        <begin position="229"/>
        <end position="248"/>
    </location>
</feature>
<dbReference type="PANTHER" id="PTHR11040:SF140">
    <property type="entry name" value="ZRT (ZRT), IRT- (IRT-) LIKE PROTEIN TRANSPORTER"/>
    <property type="match status" value="1"/>
</dbReference>
<evidence type="ECO:0000256" key="1">
    <source>
        <dbReference type="ARBA" id="ARBA00004141"/>
    </source>
</evidence>
<evidence type="ECO:0008006" key="8">
    <source>
        <dbReference type="Google" id="ProtNLM"/>
    </source>
</evidence>
<feature type="transmembrane region" description="Helical" evidence="5">
    <location>
        <begin position="196"/>
        <end position="217"/>
    </location>
</feature>
<feature type="transmembrane region" description="Helical" evidence="5">
    <location>
        <begin position="6"/>
        <end position="29"/>
    </location>
</feature>
<feature type="transmembrane region" description="Helical" evidence="5">
    <location>
        <begin position="260"/>
        <end position="280"/>
    </location>
</feature>
<dbReference type="OrthoDB" id="448280at2759"/>
<dbReference type="Proteomes" id="UP000678393">
    <property type="component" value="Unassembled WGS sequence"/>
</dbReference>
<name>A0A8S3ZEN7_9EUPU</name>
<evidence type="ECO:0000256" key="3">
    <source>
        <dbReference type="ARBA" id="ARBA00022989"/>
    </source>
</evidence>
<dbReference type="Pfam" id="PF02535">
    <property type="entry name" value="Zip"/>
    <property type="match status" value="2"/>
</dbReference>
<dbReference type="PANTHER" id="PTHR11040">
    <property type="entry name" value="ZINC/IRON TRANSPORTER"/>
    <property type="match status" value="1"/>
</dbReference>
<comment type="caution">
    <text evidence="6">The sequence shown here is derived from an EMBL/GenBank/DDBJ whole genome shotgun (WGS) entry which is preliminary data.</text>
</comment>
<keyword evidence="3 5" id="KW-1133">Transmembrane helix</keyword>
<comment type="subcellular location">
    <subcellularLocation>
        <location evidence="1">Membrane</location>
        <topology evidence="1">Multi-pass membrane protein</topology>
    </subcellularLocation>
</comment>
<feature type="transmembrane region" description="Helical" evidence="5">
    <location>
        <begin position="166"/>
        <end position="189"/>
    </location>
</feature>
<accession>A0A8S3ZEN7</accession>